<dbReference type="PANTHER" id="PTHR11474:SF126">
    <property type="entry name" value="TYROSINASE-LIKE PROTEIN TYR-1-RELATED"/>
    <property type="match status" value="1"/>
</dbReference>
<dbReference type="InParanoid" id="F4R2X4"/>
<evidence type="ECO:0000256" key="1">
    <source>
        <dbReference type="ARBA" id="ARBA00022723"/>
    </source>
</evidence>
<reference evidence="5" key="1">
    <citation type="journal article" date="2011" name="Proc. Natl. Acad. Sci. U.S.A.">
        <title>Obligate biotrophy features unraveled by the genomic analysis of rust fungi.</title>
        <authorList>
            <person name="Duplessis S."/>
            <person name="Cuomo C.A."/>
            <person name="Lin Y.-C."/>
            <person name="Aerts A."/>
            <person name="Tisserant E."/>
            <person name="Veneault-Fourrey C."/>
            <person name="Joly D.L."/>
            <person name="Hacquard S."/>
            <person name="Amselem J."/>
            <person name="Cantarel B.L."/>
            <person name="Chiu R."/>
            <person name="Coutinho P.M."/>
            <person name="Feau N."/>
            <person name="Field M."/>
            <person name="Frey P."/>
            <person name="Gelhaye E."/>
            <person name="Goldberg J."/>
            <person name="Grabherr M.G."/>
            <person name="Kodira C.D."/>
            <person name="Kohler A."/>
            <person name="Kuees U."/>
            <person name="Lindquist E.A."/>
            <person name="Lucas S.M."/>
            <person name="Mago R."/>
            <person name="Mauceli E."/>
            <person name="Morin E."/>
            <person name="Murat C."/>
            <person name="Pangilinan J.L."/>
            <person name="Park R."/>
            <person name="Pearson M."/>
            <person name="Quesneville H."/>
            <person name="Rouhier N."/>
            <person name="Sakthikumar S."/>
            <person name="Salamov A.A."/>
            <person name="Schmutz J."/>
            <person name="Selles B."/>
            <person name="Shapiro H."/>
            <person name="Tanguay P."/>
            <person name="Tuskan G.A."/>
            <person name="Henrissat B."/>
            <person name="Van de Peer Y."/>
            <person name="Rouze P."/>
            <person name="Ellis J.G."/>
            <person name="Dodds P.N."/>
            <person name="Schein J.E."/>
            <person name="Zhong S."/>
            <person name="Hamelin R.C."/>
            <person name="Grigoriev I.V."/>
            <person name="Szabo L.J."/>
            <person name="Martin F."/>
        </authorList>
    </citation>
    <scope>NUCLEOTIDE SEQUENCE [LARGE SCALE GENOMIC DNA]</scope>
    <source>
        <strain evidence="5">98AG31 / pathotype 3-4-7</strain>
    </source>
</reference>
<dbReference type="Gene3D" id="1.10.1280.10">
    <property type="entry name" value="Di-copper center containing domain from catechol oxidase"/>
    <property type="match status" value="1"/>
</dbReference>
<dbReference type="Proteomes" id="UP000001072">
    <property type="component" value="Unassembled WGS sequence"/>
</dbReference>
<dbReference type="Pfam" id="PF00264">
    <property type="entry name" value="Tyrosinase"/>
    <property type="match status" value="1"/>
</dbReference>
<dbReference type="EMBL" id="GL883090">
    <property type="protein sequence ID" value="EGG12889.1"/>
    <property type="molecule type" value="Genomic_DNA"/>
</dbReference>
<protein>
    <recommendedName>
        <fullName evidence="3">Tyrosinase copper-binding domain-containing protein</fullName>
    </recommendedName>
</protein>
<dbReference type="GO" id="GO:0046872">
    <property type="term" value="F:metal ion binding"/>
    <property type="evidence" value="ECO:0007669"/>
    <property type="project" value="UniProtKB-KW"/>
</dbReference>
<dbReference type="GeneID" id="18927089"/>
<dbReference type="GO" id="GO:0016491">
    <property type="term" value="F:oxidoreductase activity"/>
    <property type="evidence" value="ECO:0007669"/>
    <property type="project" value="InterPro"/>
</dbReference>
<evidence type="ECO:0000313" key="4">
    <source>
        <dbReference type="EMBL" id="EGG12889.1"/>
    </source>
</evidence>
<keyword evidence="5" id="KW-1185">Reference proteome</keyword>
<dbReference type="KEGG" id="mlr:MELLADRAFT_30131"/>
<dbReference type="InterPro" id="IPR050316">
    <property type="entry name" value="Tyrosinase/Hemocyanin"/>
</dbReference>
<dbReference type="RefSeq" id="XP_007403827.1">
    <property type="nucleotide sequence ID" value="XM_007403765.1"/>
</dbReference>
<dbReference type="InterPro" id="IPR008922">
    <property type="entry name" value="Di-copper_centre_dom_sf"/>
</dbReference>
<dbReference type="SUPFAM" id="SSF48056">
    <property type="entry name" value="Di-copper centre-containing domain"/>
    <property type="match status" value="1"/>
</dbReference>
<keyword evidence="2" id="KW-0186">Copper</keyword>
<evidence type="ECO:0000256" key="2">
    <source>
        <dbReference type="ARBA" id="ARBA00023008"/>
    </source>
</evidence>
<evidence type="ECO:0000259" key="3">
    <source>
        <dbReference type="Pfam" id="PF00264"/>
    </source>
</evidence>
<feature type="non-terminal residue" evidence="4">
    <location>
        <position position="1"/>
    </location>
</feature>
<dbReference type="VEuPathDB" id="FungiDB:MELLADRAFT_30131"/>
<dbReference type="OrthoDB" id="6132182at2759"/>
<dbReference type="PANTHER" id="PTHR11474">
    <property type="entry name" value="TYROSINASE FAMILY MEMBER"/>
    <property type="match status" value="1"/>
</dbReference>
<accession>F4R2X4</accession>
<sequence length="107" mass="12506">CASITVRKEWRSMARADQKSYLSAVKCLMTKPSTLKPRSNLRLYDDFESVHDRSRPNVHWVAQFLPWHRHFIHLYEQALQSCGYNGGLPRWNWSLDAANMTASPVWS</sequence>
<gene>
    <name evidence="4" type="ORF">MELLADRAFT_30131</name>
</gene>
<organism evidence="5">
    <name type="scientific">Melampsora larici-populina (strain 98AG31 / pathotype 3-4-7)</name>
    <name type="common">Poplar leaf rust fungus</name>
    <dbReference type="NCBI Taxonomy" id="747676"/>
    <lineage>
        <taxon>Eukaryota</taxon>
        <taxon>Fungi</taxon>
        <taxon>Dikarya</taxon>
        <taxon>Basidiomycota</taxon>
        <taxon>Pucciniomycotina</taxon>
        <taxon>Pucciniomycetes</taxon>
        <taxon>Pucciniales</taxon>
        <taxon>Melampsoraceae</taxon>
        <taxon>Melampsora</taxon>
    </lineage>
</organism>
<dbReference type="HOGENOM" id="CLU_126672_0_0_1"/>
<evidence type="ECO:0000313" key="5">
    <source>
        <dbReference type="Proteomes" id="UP000001072"/>
    </source>
</evidence>
<dbReference type="InterPro" id="IPR002227">
    <property type="entry name" value="Tyrosinase_Cu-bd"/>
</dbReference>
<name>F4R2X4_MELLP</name>
<dbReference type="AlphaFoldDB" id="F4R2X4"/>
<keyword evidence="1" id="KW-0479">Metal-binding</keyword>
<feature type="domain" description="Tyrosinase copper-binding" evidence="3">
    <location>
        <begin position="44"/>
        <end position="98"/>
    </location>
</feature>
<proteinExistence type="predicted"/>
<feature type="non-terminal residue" evidence="4">
    <location>
        <position position="107"/>
    </location>
</feature>